<dbReference type="PRINTS" id="PR00337">
    <property type="entry name" value="LEUILEVALBP"/>
</dbReference>
<name>A0A023WNZ0_STUST</name>
<gene>
    <name evidence="3" type="ORF">UIB01_02580</name>
</gene>
<dbReference type="GO" id="GO:0006865">
    <property type="term" value="P:amino acid transport"/>
    <property type="evidence" value="ECO:0007669"/>
    <property type="project" value="InterPro"/>
</dbReference>
<reference evidence="3 4" key="1">
    <citation type="submission" date="2014-03" db="EMBL/GenBank/DDBJ databases">
        <title>Complete genome sequence of Pseudomonas stutzeri 19SMN4.</title>
        <authorList>
            <person name="Brunet-Galmes I."/>
            <person name="Nogales B."/>
            <person name="Busquets A."/>
            <person name="Pena A."/>
            <person name="Gomila M."/>
            <person name="Garcia-Valdes E."/>
            <person name="Lalucat J."/>
            <person name="Bennasar A."/>
            <person name="Bosch R."/>
        </authorList>
    </citation>
    <scope>NUCLEOTIDE SEQUENCE [LARGE SCALE GENOMIC DNA]</scope>
    <source>
        <strain evidence="3 4">19SMN4</strain>
    </source>
</reference>
<dbReference type="InterPro" id="IPR028082">
    <property type="entry name" value="Peripla_BP_I"/>
</dbReference>
<dbReference type="AlphaFoldDB" id="A0A023WNZ0"/>
<dbReference type="PANTHER" id="PTHR47628">
    <property type="match status" value="1"/>
</dbReference>
<evidence type="ECO:0000313" key="3">
    <source>
        <dbReference type="EMBL" id="AHY41405.1"/>
    </source>
</evidence>
<dbReference type="InterPro" id="IPR000709">
    <property type="entry name" value="Leu_Ile_Val-bd"/>
</dbReference>
<feature type="chain" id="PRO_5001524795" evidence="2">
    <location>
        <begin position="29"/>
        <end position="422"/>
    </location>
</feature>
<feature type="region of interest" description="Disordered" evidence="1">
    <location>
        <begin position="402"/>
        <end position="422"/>
    </location>
</feature>
<accession>A0A023WNZ0</accession>
<dbReference type="SUPFAM" id="SSF53822">
    <property type="entry name" value="Periplasmic binding protein-like I"/>
    <property type="match status" value="1"/>
</dbReference>
<evidence type="ECO:0000256" key="2">
    <source>
        <dbReference type="SAM" id="SignalP"/>
    </source>
</evidence>
<sequence length="422" mass="46127">MKRRPLIKTTLAASALMLSGLFPFTLQAAETIKVGILHSLSGTMAISETSLKDMALMTIDEINAKGGVLGKQLEPVVVDPASNWPLFAEKGRQLLTQDKVAVTFGCWTSVSRKSVLPVYEELDGLLFYPVQYEGEELSPNVFYTGAAPNQQAIPAVEYLMSEDGGSAERFFLLGTDYVYPRTTNKILRAFLISKGVPESSIEEVYTPFGHSDYQTIVANIKKFSAGGKTAVVSTINGDSNVPFYKELANQGLDATDVPVVAFSVGEEELRGIDTKPLVGHLAAWNYFQSVENPVNEAFVSKWKAYAKAKNLPGAEKAVTNDPMEATYVGIHMWAQAVEKAGSTDVGKVRDALAGQTFKAPSGYTLTMDEKNHHLHKPVMIGEVQEDGQFSVVWETESPVRAQPWSPYIQGNDKKPDYAVKSN</sequence>
<feature type="signal peptide" evidence="2">
    <location>
        <begin position="1"/>
        <end position="28"/>
    </location>
</feature>
<dbReference type="EMBL" id="CP007509">
    <property type="protein sequence ID" value="AHY41405.1"/>
    <property type="molecule type" value="Genomic_DNA"/>
</dbReference>
<evidence type="ECO:0000256" key="1">
    <source>
        <dbReference type="SAM" id="MobiDB-lite"/>
    </source>
</evidence>
<dbReference type="KEGG" id="pstu:UIB01_02580"/>
<organism evidence="3 4">
    <name type="scientific">Stutzerimonas stutzeri</name>
    <name type="common">Pseudomonas stutzeri</name>
    <dbReference type="NCBI Taxonomy" id="316"/>
    <lineage>
        <taxon>Bacteria</taxon>
        <taxon>Pseudomonadati</taxon>
        <taxon>Pseudomonadota</taxon>
        <taxon>Gammaproteobacteria</taxon>
        <taxon>Pseudomonadales</taxon>
        <taxon>Pseudomonadaceae</taxon>
        <taxon>Stutzerimonas</taxon>
    </lineage>
</organism>
<dbReference type="PATRIC" id="fig|316.97.peg.524"/>
<evidence type="ECO:0000313" key="4">
    <source>
        <dbReference type="Proteomes" id="UP000025238"/>
    </source>
</evidence>
<keyword evidence="2" id="KW-0732">Signal</keyword>
<dbReference type="Gene3D" id="3.40.50.2300">
    <property type="match status" value="2"/>
</dbReference>
<dbReference type="Pfam" id="PF13433">
    <property type="entry name" value="Peripla_BP_5"/>
    <property type="match status" value="1"/>
</dbReference>
<protein>
    <submittedName>
        <fullName evidence="3">Branched-chain amino acid ABC transporter substrate-binding protein</fullName>
    </submittedName>
</protein>
<dbReference type="CDD" id="cd06355">
    <property type="entry name" value="PBP1_FmdD-like"/>
    <property type="match status" value="1"/>
</dbReference>
<feature type="compositionally biased region" description="Basic and acidic residues" evidence="1">
    <location>
        <begin position="411"/>
        <end position="422"/>
    </location>
</feature>
<dbReference type="Proteomes" id="UP000025238">
    <property type="component" value="Chromosome"/>
</dbReference>
<dbReference type="InterPro" id="IPR017777">
    <property type="entry name" value="ABC_urea-bd_UrtA"/>
</dbReference>
<dbReference type="NCBIfam" id="TIGR03407">
    <property type="entry name" value="urea_ABC_UrtA"/>
    <property type="match status" value="1"/>
</dbReference>
<dbReference type="OrthoDB" id="5288800at2"/>
<proteinExistence type="predicted"/>
<dbReference type="PANTHER" id="PTHR47628:SF1">
    <property type="entry name" value="ALIPHATIC AMIDASE EXPRESSION-REGULATING PROTEIN"/>
    <property type="match status" value="1"/>
</dbReference>